<evidence type="ECO:0000313" key="3">
    <source>
        <dbReference type="EMBL" id="GIE12683.1"/>
    </source>
</evidence>
<organism evidence="3 4">
    <name type="scientific">Paractinoplanes ferrugineus</name>
    <dbReference type="NCBI Taxonomy" id="113564"/>
    <lineage>
        <taxon>Bacteria</taxon>
        <taxon>Bacillati</taxon>
        <taxon>Actinomycetota</taxon>
        <taxon>Actinomycetes</taxon>
        <taxon>Micromonosporales</taxon>
        <taxon>Micromonosporaceae</taxon>
        <taxon>Paractinoplanes</taxon>
    </lineage>
</organism>
<name>A0A919J2F5_9ACTN</name>
<keyword evidence="4" id="KW-1185">Reference proteome</keyword>
<accession>A0A919J2F5</accession>
<proteinExistence type="predicted"/>
<evidence type="ECO:0000256" key="2">
    <source>
        <dbReference type="SAM" id="Phobius"/>
    </source>
</evidence>
<dbReference type="EMBL" id="BOMM01000040">
    <property type="protein sequence ID" value="GIE12683.1"/>
    <property type="molecule type" value="Genomic_DNA"/>
</dbReference>
<comment type="caution">
    <text evidence="3">The sequence shown here is derived from an EMBL/GenBank/DDBJ whole genome shotgun (WGS) entry which is preliminary data.</text>
</comment>
<evidence type="ECO:0000313" key="4">
    <source>
        <dbReference type="Proteomes" id="UP000598174"/>
    </source>
</evidence>
<gene>
    <name evidence="3" type="ORF">Afe05nite_45230</name>
</gene>
<evidence type="ECO:0000256" key="1">
    <source>
        <dbReference type="SAM" id="MobiDB-lite"/>
    </source>
</evidence>
<dbReference type="Proteomes" id="UP000598174">
    <property type="component" value="Unassembled WGS sequence"/>
</dbReference>
<feature type="compositionally biased region" description="Low complexity" evidence="1">
    <location>
        <begin position="68"/>
        <end position="81"/>
    </location>
</feature>
<reference evidence="3" key="1">
    <citation type="submission" date="2021-01" db="EMBL/GenBank/DDBJ databases">
        <title>Whole genome shotgun sequence of Actinoplanes ferrugineus NBRC 15555.</title>
        <authorList>
            <person name="Komaki H."/>
            <person name="Tamura T."/>
        </authorList>
    </citation>
    <scope>NUCLEOTIDE SEQUENCE</scope>
    <source>
        <strain evidence="3">NBRC 15555</strain>
    </source>
</reference>
<keyword evidence="2" id="KW-1133">Transmembrane helix</keyword>
<keyword evidence="2" id="KW-0812">Transmembrane</keyword>
<protein>
    <submittedName>
        <fullName evidence="3">Uncharacterized protein</fullName>
    </submittedName>
</protein>
<dbReference type="RefSeq" id="WP_203819144.1">
    <property type="nucleotide sequence ID" value="NZ_BAAABP010000022.1"/>
</dbReference>
<sequence>MTDELGKRFADLRRDTLGEIVAPGAPKVRSTVRRRRGAAVSAGAGFVVAAMLLGAGLGTRPDAGGDYSAGSPAEASSSGGPPVMPEPTGSELDPVRAAGGLLADRSKTPTSINATNGVVYPDYENHLNDMPADTYRFRFFCVGAGTVGVVVKQGNSGDTVLGAGNATCAAGHPAPLELEIHQPSYGYLRVFASGDARSNGRAGFAFEFLSETGRTGFGPSGPPYSFSPSPSN</sequence>
<keyword evidence="2" id="KW-0472">Membrane</keyword>
<feature type="transmembrane region" description="Helical" evidence="2">
    <location>
        <begin position="37"/>
        <end position="58"/>
    </location>
</feature>
<dbReference type="AlphaFoldDB" id="A0A919J2F5"/>
<feature type="region of interest" description="Disordered" evidence="1">
    <location>
        <begin position="63"/>
        <end position="94"/>
    </location>
</feature>